<dbReference type="InterPro" id="IPR013784">
    <property type="entry name" value="Carb-bd-like_fold"/>
</dbReference>
<dbReference type="Proteomes" id="UP000248706">
    <property type="component" value="Unassembled WGS sequence"/>
</dbReference>
<feature type="transmembrane region" description="Helical" evidence="2">
    <location>
        <begin position="260"/>
        <end position="284"/>
    </location>
</feature>
<feature type="domain" description="BACON" evidence="3">
    <location>
        <begin position="647"/>
        <end position="723"/>
    </location>
</feature>
<dbReference type="Gene3D" id="2.60.40.10">
    <property type="entry name" value="Immunoglobulins"/>
    <property type="match status" value="3"/>
</dbReference>
<reference evidence="4 5" key="1">
    <citation type="submission" date="2016-08" db="EMBL/GenBank/DDBJ databases">
        <title>Analysis of Carbohydrate Active Enzymes in Thermogemmatispora T81 Reveals Carbohydrate Degradation Ability.</title>
        <authorList>
            <person name="Tomazini A."/>
            <person name="Lal S."/>
            <person name="Stott M."/>
            <person name="Henrissat B."/>
            <person name="Polikarpov I."/>
            <person name="Sparling R."/>
            <person name="Levin D.B."/>
        </authorList>
    </citation>
    <scope>NUCLEOTIDE SEQUENCE [LARGE SCALE GENOMIC DNA]</scope>
    <source>
        <strain evidence="4 5">T81</strain>
    </source>
</reference>
<feature type="compositionally biased region" description="Basic and acidic residues" evidence="1">
    <location>
        <begin position="47"/>
        <end position="56"/>
    </location>
</feature>
<sequence>MCEECRARLQQAGQPTARGEGCERSATSLASAAGRDAAAGQDEADGEPPHRERQTDPEAQVPSQQGPVTPPPEVPPDFWLSQLVPPASRNEVVGDPALEMSEAAEFISESDPGALRLPRPSRLTPLVEPDLSSLEIQRQNTPLVGPQSGHGQISPLAGGGPAVHNEPGALDDLQQRLPDLWPWIQDADEDEGDAIWLQRTDPLLSRRLPTSAEAAAIEAEDIRRAQAAAWATSPLPAQPWSRPRGRLLSWLALYPRRLRLLFLALLIVALLALLGDSLLVLLVLTRQQPPATTAAGPPRLTLTPNVTEVGQRVKLALERFSPSTQVLLSHDLQEPVPVGRDGSSLVQVSASGSLVLTVQIDASWGPGLHLVEAEDVTTRYTASATLQVAGQGLTSPPHLVIDSSGPLLMGEDYQGANTIMPLTLRNSGGGIINWQGSSNQPWLLLSPSQGLFSGSQTVWVAVQRAHLKPGEYSGLLTFTSDVGGQQSVQVKMVVRPLPANPGPVLQVTPAALSFIATDGGTTPVPQTLTISNPGNKPLAWQLNGSTSLTAPDQTPYAHSLGPLADWLSINQRGSTVVPGGAQSVTVAVQSRSLLPGVYTALLSFASPQSVIDAPQSVVVSLTVLPRCGIMVNASSLSFMTVAGRSNPPNQAVTLSERAGCLDDLTWQASSDASWVSITPSSGELHGAGSSVIAIGVNALGLPPGRYTSLITFTAGHGSQTLPVLLVVQPAPSPRQPVMSITPLSLNFSAIQGQGTPPQTVVITNTGGSTLYWQTQATALTSDWLAVSPTGGSLAPGSSSQILVGVNTRGLTAGTYSGQILLLGRGSDGAGAAGTPQTLQITLQVLPPCTLDQPSMHSVAFSTIAGGADPGPQTVTLEVSGTCSWPLSWSTSLTSAASWLRLSDSSTSLVNGQTASIRLAVSSAGLTVGSYSTQVIVKVLDSSGAPIAGSPQLFTVTLTVLPPCVFQVGTSGLFFSAVQGQGPPPAQAITFSSTGTCRYPIAVSASPGAGSAWLTVSSGSDNGGGGSLQVAVNPAGLAPGVYNSQITITASSSGGIQNNVQVVPVRLTVTGYTISGSVQACTDSSCSSAVPLAGASVTLYAGAAQIASTTCDSMGNYRFDNVPLGSYTLTATGSDSQGKQYSGSAAVTVSDNQTVIINALPNS</sequence>
<keyword evidence="5" id="KW-1185">Reference proteome</keyword>
<dbReference type="InterPro" id="IPR013783">
    <property type="entry name" value="Ig-like_fold"/>
</dbReference>
<keyword evidence="2" id="KW-1133">Transmembrane helix</keyword>
<keyword evidence="2" id="KW-0812">Transmembrane</keyword>
<protein>
    <recommendedName>
        <fullName evidence="3">BACON domain-containing protein</fullName>
    </recommendedName>
</protein>
<dbReference type="EMBL" id="MCIF01000002">
    <property type="protein sequence ID" value="RAQ96947.1"/>
    <property type="molecule type" value="Genomic_DNA"/>
</dbReference>
<dbReference type="AlphaFoldDB" id="A0A328VHP2"/>
<dbReference type="GO" id="GO:0030246">
    <property type="term" value="F:carbohydrate binding"/>
    <property type="evidence" value="ECO:0007669"/>
    <property type="project" value="InterPro"/>
</dbReference>
<feature type="compositionally biased region" description="Low complexity" evidence="1">
    <location>
        <begin position="30"/>
        <end position="41"/>
    </location>
</feature>
<evidence type="ECO:0000256" key="1">
    <source>
        <dbReference type="SAM" id="MobiDB-lite"/>
    </source>
</evidence>
<proteinExistence type="predicted"/>
<dbReference type="Pfam" id="PF19190">
    <property type="entry name" value="BACON_2"/>
    <property type="match status" value="5"/>
</dbReference>
<feature type="region of interest" description="Disordered" evidence="1">
    <location>
        <begin position="1"/>
        <end position="81"/>
    </location>
</feature>
<name>A0A328VHP2_9CHLR</name>
<accession>A0A328VHP2</accession>
<evidence type="ECO:0000313" key="4">
    <source>
        <dbReference type="EMBL" id="RAQ96947.1"/>
    </source>
</evidence>
<organism evidence="4 5">
    <name type="scientific">Thermogemmatispora tikiterensis</name>
    <dbReference type="NCBI Taxonomy" id="1825093"/>
    <lineage>
        <taxon>Bacteria</taxon>
        <taxon>Bacillati</taxon>
        <taxon>Chloroflexota</taxon>
        <taxon>Ktedonobacteria</taxon>
        <taxon>Thermogemmatisporales</taxon>
        <taxon>Thermogemmatisporaceae</taxon>
        <taxon>Thermogemmatispora</taxon>
    </lineage>
</organism>
<feature type="domain" description="BACON" evidence="3">
    <location>
        <begin position="564"/>
        <end position="611"/>
    </location>
</feature>
<evidence type="ECO:0000256" key="2">
    <source>
        <dbReference type="SAM" id="Phobius"/>
    </source>
</evidence>
<feature type="domain" description="BACON" evidence="3">
    <location>
        <begin position="868"/>
        <end position="947"/>
    </location>
</feature>
<evidence type="ECO:0000313" key="5">
    <source>
        <dbReference type="Proteomes" id="UP000248706"/>
    </source>
</evidence>
<keyword evidence="2" id="KW-0472">Membrane</keyword>
<dbReference type="SUPFAM" id="SSF49452">
    <property type="entry name" value="Starch-binding domain-like"/>
    <property type="match status" value="1"/>
</dbReference>
<comment type="caution">
    <text evidence="4">The sequence shown here is derived from an EMBL/GenBank/DDBJ whole genome shotgun (WGS) entry which is preliminary data.</text>
</comment>
<evidence type="ECO:0000259" key="3">
    <source>
        <dbReference type="Pfam" id="PF19190"/>
    </source>
</evidence>
<dbReference type="InterPro" id="IPR024361">
    <property type="entry name" value="BACON"/>
</dbReference>
<gene>
    <name evidence="4" type="ORF">A4R35_15525</name>
</gene>
<feature type="domain" description="BACON" evidence="3">
    <location>
        <begin position="738"/>
        <end position="817"/>
    </location>
</feature>
<feature type="domain" description="BACON" evidence="3">
    <location>
        <begin position="422"/>
        <end position="483"/>
    </location>
</feature>
<dbReference type="Pfam" id="PF13620">
    <property type="entry name" value="CarboxypepD_reg"/>
    <property type="match status" value="1"/>
</dbReference>